<dbReference type="GO" id="GO:0006281">
    <property type="term" value="P:DNA repair"/>
    <property type="evidence" value="ECO:0007669"/>
    <property type="project" value="UniProtKB-KW"/>
</dbReference>
<dbReference type="CDD" id="cd17920">
    <property type="entry name" value="DEXHc_RecQ"/>
    <property type="match status" value="1"/>
</dbReference>
<dbReference type="GO" id="GO:0009432">
    <property type="term" value="P:SOS response"/>
    <property type="evidence" value="ECO:0007669"/>
    <property type="project" value="UniProtKB-UniRule"/>
</dbReference>
<dbReference type="GO" id="GO:0006310">
    <property type="term" value="P:DNA recombination"/>
    <property type="evidence" value="ECO:0007669"/>
    <property type="project" value="UniProtKB-UniRule"/>
</dbReference>
<dbReference type="EMBL" id="JACOPL010000013">
    <property type="protein sequence ID" value="MBC5726314.1"/>
    <property type="molecule type" value="Genomic_DNA"/>
</dbReference>
<keyword evidence="9" id="KW-0862">Zinc</keyword>
<evidence type="ECO:0000256" key="9">
    <source>
        <dbReference type="ARBA" id="ARBA00022833"/>
    </source>
</evidence>
<dbReference type="InterPro" id="IPR011545">
    <property type="entry name" value="DEAD/DEAH_box_helicase_dom"/>
</dbReference>
<gene>
    <name evidence="20" type="primary">recQ</name>
    <name evidence="20" type="ORF">H8S45_12705</name>
</gene>
<evidence type="ECO:0000256" key="15">
    <source>
        <dbReference type="ARBA" id="ARBA00034617"/>
    </source>
</evidence>
<dbReference type="SMART" id="SM00341">
    <property type="entry name" value="HRDC"/>
    <property type="match status" value="1"/>
</dbReference>
<dbReference type="NCBIfam" id="TIGR01389">
    <property type="entry name" value="recQ"/>
    <property type="match status" value="1"/>
</dbReference>
<feature type="domain" description="HRDC" evidence="17">
    <location>
        <begin position="533"/>
        <end position="611"/>
    </location>
</feature>
<evidence type="ECO:0000256" key="2">
    <source>
        <dbReference type="ARBA" id="ARBA00001947"/>
    </source>
</evidence>
<dbReference type="EC" id="5.6.2.4" evidence="16"/>
<dbReference type="Pfam" id="PF00270">
    <property type="entry name" value="DEAD"/>
    <property type="match status" value="1"/>
</dbReference>
<evidence type="ECO:0000313" key="20">
    <source>
        <dbReference type="EMBL" id="MBC5726314.1"/>
    </source>
</evidence>
<dbReference type="PANTHER" id="PTHR13710">
    <property type="entry name" value="DNA HELICASE RECQ FAMILY MEMBER"/>
    <property type="match status" value="1"/>
</dbReference>
<sequence length="611" mass="67643">METPQSILKQYFGYDSFRPGQGELVQSILSGRDTLGIMPTGAGKSICYQVPALLLDGLTLVISPLISLMKDQVGALAEAGVPAACVNSSMPPAEMADALYAAEAGACRLLYIAPERLTAPAFLDFARRTPIAMLTVDEAHCISQWGQDFRPSYLKIEEFLAALPARPLVSAFTATATAQVRDDIVRALGMREPYIKTTGFDRPNLYFSVERPSSKPNALLRLLAERAGKSGIVYCATRKAVEDVCDMLVSKRLPATRYHAGLSAEERQLNQDDFLYDRRPIMVATNAFGMGIDKSNVSFVIHYNMPKNMESYYQEAGRAGRDGEPADCILLYSGQDVHTAEFLIERSREAEDDALAPAVRQHLLERDRERLRRMTFYATTTECLRRTILRYFGEEAPLSCGHCGNCDTTFEQVDATVEAQKILSCVYRLSERGLHFGRVIIAAVLTGSKSEKIDQFRLDTLSTYGIMADATAARVRQLTDALIERGHLRTDPARYNALFLTPSGNALMRGRDTFVLRLPREKAPAARAAESSAAMDQDLFGRLRALRTALAQKAHVPPYVIFSNATLSDMAARQPITEFELLAVRGVGEAKARRYGGAFLEEIKRYLQEKA</sequence>
<dbReference type="InterPro" id="IPR002121">
    <property type="entry name" value="HRDC_dom"/>
</dbReference>
<dbReference type="Gene3D" id="1.10.150.80">
    <property type="entry name" value="HRDC domain"/>
    <property type="match status" value="1"/>
</dbReference>
<evidence type="ECO:0000256" key="11">
    <source>
        <dbReference type="ARBA" id="ARBA00023125"/>
    </source>
</evidence>
<dbReference type="GO" id="GO:0003677">
    <property type="term" value="F:DNA binding"/>
    <property type="evidence" value="ECO:0007669"/>
    <property type="project" value="UniProtKB-KW"/>
</dbReference>
<dbReference type="FunFam" id="3.40.50.300:FF:001389">
    <property type="entry name" value="ATP-dependent DNA helicase RecQ"/>
    <property type="match status" value="1"/>
</dbReference>
<dbReference type="GO" id="GO:0006260">
    <property type="term" value="P:DNA replication"/>
    <property type="evidence" value="ECO:0007669"/>
    <property type="project" value="InterPro"/>
</dbReference>
<dbReference type="Pfam" id="PF09382">
    <property type="entry name" value="RQC"/>
    <property type="match status" value="1"/>
</dbReference>
<dbReference type="InterPro" id="IPR018982">
    <property type="entry name" value="RQC_domain"/>
</dbReference>
<dbReference type="GO" id="GO:0005737">
    <property type="term" value="C:cytoplasm"/>
    <property type="evidence" value="ECO:0007669"/>
    <property type="project" value="TreeGrafter"/>
</dbReference>
<comment type="catalytic activity">
    <reaction evidence="15">
        <text>Couples ATP hydrolysis with the unwinding of duplex DNA by translocating in the 3'-5' direction.</text>
        <dbReference type="EC" id="5.6.2.4"/>
    </reaction>
</comment>
<comment type="similarity">
    <text evidence="3">Belongs to the helicase family. RecQ subfamily.</text>
</comment>
<evidence type="ECO:0000256" key="5">
    <source>
        <dbReference type="ARBA" id="ARBA00022741"/>
    </source>
</evidence>
<dbReference type="SUPFAM" id="SSF47819">
    <property type="entry name" value="HRDC-like"/>
    <property type="match status" value="1"/>
</dbReference>
<reference evidence="20" key="1">
    <citation type="submission" date="2020-08" db="EMBL/GenBank/DDBJ databases">
        <title>Genome public.</title>
        <authorList>
            <person name="Liu C."/>
            <person name="Sun Q."/>
        </authorList>
    </citation>
    <scope>NUCLEOTIDE SEQUENCE</scope>
    <source>
        <strain evidence="20">NSJ-28</strain>
    </source>
</reference>
<keyword evidence="8 20" id="KW-0347">Helicase</keyword>
<evidence type="ECO:0000256" key="1">
    <source>
        <dbReference type="ARBA" id="ARBA00001946"/>
    </source>
</evidence>
<dbReference type="SMART" id="SM00490">
    <property type="entry name" value="HELICc"/>
    <property type="match status" value="1"/>
</dbReference>
<keyword evidence="10" id="KW-0067">ATP-binding</keyword>
<dbReference type="PROSITE" id="PS51192">
    <property type="entry name" value="HELICASE_ATP_BIND_1"/>
    <property type="match status" value="1"/>
</dbReference>
<dbReference type="SMART" id="SM00956">
    <property type="entry name" value="RQC"/>
    <property type="match status" value="1"/>
</dbReference>
<keyword evidence="6" id="KW-0227">DNA damage</keyword>
<dbReference type="InterPro" id="IPR027417">
    <property type="entry name" value="P-loop_NTPase"/>
</dbReference>
<dbReference type="PROSITE" id="PS51194">
    <property type="entry name" value="HELICASE_CTER"/>
    <property type="match status" value="1"/>
</dbReference>
<dbReference type="GO" id="GO:0046872">
    <property type="term" value="F:metal ion binding"/>
    <property type="evidence" value="ECO:0007669"/>
    <property type="project" value="UniProtKB-KW"/>
</dbReference>
<evidence type="ECO:0000256" key="12">
    <source>
        <dbReference type="ARBA" id="ARBA00023172"/>
    </source>
</evidence>
<accession>A0A923RWU3</accession>
<dbReference type="InterPro" id="IPR032284">
    <property type="entry name" value="RecQ_Zn-bd"/>
</dbReference>
<keyword evidence="12" id="KW-0233">DNA recombination</keyword>
<keyword evidence="11" id="KW-0238">DNA-binding</keyword>
<dbReference type="InterPro" id="IPR036388">
    <property type="entry name" value="WH-like_DNA-bd_sf"/>
</dbReference>
<dbReference type="GO" id="GO:0009378">
    <property type="term" value="F:four-way junction helicase activity"/>
    <property type="evidence" value="ECO:0007669"/>
    <property type="project" value="TreeGrafter"/>
</dbReference>
<evidence type="ECO:0000259" key="19">
    <source>
        <dbReference type="PROSITE" id="PS51194"/>
    </source>
</evidence>
<keyword evidence="13" id="KW-0234">DNA repair</keyword>
<keyword evidence="7 20" id="KW-0378">Hydrolase</keyword>
<proteinExistence type="inferred from homology"/>
<comment type="cofactor">
    <cofactor evidence="1">
        <name>Mg(2+)</name>
        <dbReference type="ChEBI" id="CHEBI:18420"/>
    </cofactor>
</comment>
<dbReference type="NCBIfam" id="TIGR00614">
    <property type="entry name" value="recQ_fam"/>
    <property type="match status" value="1"/>
</dbReference>
<dbReference type="AlphaFoldDB" id="A0A923RWU3"/>
<evidence type="ECO:0000256" key="6">
    <source>
        <dbReference type="ARBA" id="ARBA00022763"/>
    </source>
</evidence>
<evidence type="ECO:0000256" key="4">
    <source>
        <dbReference type="ARBA" id="ARBA00022723"/>
    </source>
</evidence>
<evidence type="ECO:0000256" key="13">
    <source>
        <dbReference type="ARBA" id="ARBA00023204"/>
    </source>
</evidence>
<keyword evidence="5" id="KW-0547">Nucleotide-binding</keyword>
<dbReference type="SUPFAM" id="SSF46785">
    <property type="entry name" value="Winged helix' DNA-binding domain"/>
    <property type="match status" value="1"/>
</dbReference>
<evidence type="ECO:0000256" key="7">
    <source>
        <dbReference type="ARBA" id="ARBA00022801"/>
    </source>
</evidence>
<dbReference type="InterPro" id="IPR014001">
    <property type="entry name" value="Helicase_ATP-bd"/>
</dbReference>
<evidence type="ECO:0000259" key="17">
    <source>
        <dbReference type="PROSITE" id="PS50967"/>
    </source>
</evidence>
<evidence type="ECO:0000259" key="18">
    <source>
        <dbReference type="PROSITE" id="PS51192"/>
    </source>
</evidence>
<dbReference type="CDD" id="cd18794">
    <property type="entry name" value="SF2_C_RecQ"/>
    <property type="match status" value="1"/>
</dbReference>
<evidence type="ECO:0000256" key="14">
    <source>
        <dbReference type="ARBA" id="ARBA00023235"/>
    </source>
</evidence>
<organism evidence="20 21">
    <name type="scientific">Agathobaculum faecis</name>
    <dbReference type="NCBI Taxonomy" id="2763013"/>
    <lineage>
        <taxon>Bacteria</taxon>
        <taxon>Bacillati</taxon>
        <taxon>Bacillota</taxon>
        <taxon>Clostridia</taxon>
        <taxon>Eubacteriales</taxon>
        <taxon>Butyricicoccaceae</taxon>
        <taxon>Agathobaculum</taxon>
    </lineage>
</organism>
<comment type="cofactor">
    <cofactor evidence="2">
        <name>Zn(2+)</name>
        <dbReference type="ChEBI" id="CHEBI:29105"/>
    </cofactor>
</comment>
<dbReference type="InterPro" id="IPR036390">
    <property type="entry name" value="WH_DNA-bd_sf"/>
</dbReference>
<keyword evidence="4" id="KW-0479">Metal-binding</keyword>
<dbReference type="RefSeq" id="WP_054327984.1">
    <property type="nucleotide sequence ID" value="NZ_JACOPL010000013.1"/>
</dbReference>
<protein>
    <recommendedName>
        <fullName evidence="16">DNA helicase RecQ</fullName>
        <ecNumber evidence="16">5.6.2.4</ecNumber>
    </recommendedName>
</protein>
<name>A0A923RWU3_9FIRM</name>
<evidence type="ECO:0000313" key="21">
    <source>
        <dbReference type="Proteomes" id="UP000606499"/>
    </source>
</evidence>
<evidence type="ECO:0000256" key="3">
    <source>
        <dbReference type="ARBA" id="ARBA00005446"/>
    </source>
</evidence>
<dbReference type="InterPro" id="IPR010997">
    <property type="entry name" value="HRDC-like_sf"/>
</dbReference>
<dbReference type="SMART" id="SM00487">
    <property type="entry name" value="DEXDc"/>
    <property type="match status" value="1"/>
</dbReference>
<dbReference type="InterPro" id="IPR001650">
    <property type="entry name" value="Helicase_C-like"/>
</dbReference>
<dbReference type="Gene3D" id="1.10.10.10">
    <property type="entry name" value="Winged helix-like DNA-binding domain superfamily/Winged helix DNA-binding domain"/>
    <property type="match status" value="1"/>
</dbReference>
<dbReference type="Pfam" id="PF00271">
    <property type="entry name" value="Helicase_C"/>
    <property type="match status" value="1"/>
</dbReference>
<dbReference type="GO" id="GO:0030894">
    <property type="term" value="C:replisome"/>
    <property type="evidence" value="ECO:0007669"/>
    <property type="project" value="TreeGrafter"/>
</dbReference>
<evidence type="ECO:0000256" key="16">
    <source>
        <dbReference type="NCBIfam" id="TIGR01389"/>
    </source>
</evidence>
<dbReference type="InterPro" id="IPR044876">
    <property type="entry name" value="HRDC_dom_sf"/>
</dbReference>
<comment type="caution">
    <text evidence="20">The sequence shown here is derived from an EMBL/GenBank/DDBJ whole genome shotgun (WGS) entry which is preliminary data.</text>
</comment>
<dbReference type="GO" id="GO:0043590">
    <property type="term" value="C:bacterial nucleoid"/>
    <property type="evidence" value="ECO:0007669"/>
    <property type="project" value="TreeGrafter"/>
</dbReference>
<dbReference type="Pfam" id="PF00570">
    <property type="entry name" value="HRDC"/>
    <property type="match status" value="1"/>
</dbReference>
<dbReference type="SUPFAM" id="SSF52540">
    <property type="entry name" value="P-loop containing nucleoside triphosphate hydrolases"/>
    <property type="match status" value="1"/>
</dbReference>
<dbReference type="GO" id="GO:0016787">
    <property type="term" value="F:hydrolase activity"/>
    <property type="evidence" value="ECO:0007669"/>
    <property type="project" value="UniProtKB-KW"/>
</dbReference>
<feature type="domain" description="Helicase ATP-binding" evidence="18">
    <location>
        <begin position="25"/>
        <end position="194"/>
    </location>
</feature>
<dbReference type="InterPro" id="IPR004589">
    <property type="entry name" value="DNA_helicase_ATP-dep_RecQ"/>
</dbReference>
<dbReference type="PROSITE" id="PS50967">
    <property type="entry name" value="HRDC"/>
    <property type="match status" value="1"/>
</dbReference>
<dbReference type="Gene3D" id="3.40.50.300">
    <property type="entry name" value="P-loop containing nucleotide triphosphate hydrolases"/>
    <property type="match status" value="2"/>
</dbReference>
<dbReference type="Proteomes" id="UP000606499">
    <property type="component" value="Unassembled WGS sequence"/>
</dbReference>
<keyword evidence="21" id="KW-1185">Reference proteome</keyword>
<feature type="domain" description="Helicase C-terminal" evidence="19">
    <location>
        <begin position="215"/>
        <end position="363"/>
    </location>
</feature>
<evidence type="ECO:0000256" key="10">
    <source>
        <dbReference type="ARBA" id="ARBA00022840"/>
    </source>
</evidence>
<evidence type="ECO:0000256" key="8">
    <source>
        <dbReference type="ARBA" id="ARBA00022806"/>
    </source>
</evidence>
<dbReference type="InterPro" id="IPR006293">
    <property type="entry name" value="DNA_helicase_ATP-dep_RecQ_bac"/>
</dbReference>
<dbReference type="GO" id="GO:0005524">
    <property type="term" value="F:ATP binding"/>
    <property type="evidence" value="ECO:0007669"/>
    <property type="project" value="UniProtKB-KW"/>
</dbReference>
<dbReference type="GO" id="GO:0043138">
    <property type="term" value="F:3'-5' DNA helicase activity"/>
    <property type="evidence" value="ECO:0007669"/>
    <property type="project" value="UniProtKB-EC"/>
</dbReference>
<dbReference type="PANTHER" id="PTHR13710:SF105">
    <property type="entry name" value="ATP-DEPENDENT DNA HELICASE Q1"/>
    <property type="match status" value="1"/>
</dbReference>
<keyword evidence="14" id="KW-0413">Isomerase</keyword>
<dbReference type="Pfam" id="PF16124">
    <property type="entry name" value="RecQ_Zn_bind"/>
    <property type="match status" value="1"/>
</dbReference>